<gene>
    <name evidence="1" type="primary">WBGene00273477</name>
</gene>
<accession>A0A2A6B8Y1</accession>
<sequence length="225" mass="25740">MSPCQNMNLNLASLPTDIIRIIIPGINDPIQLNDSRLISHRWHVLVEEHFNQSNRKFYPKIYNFRRSICTSGGITFRMRILQKYTNYFGVASWQIKNIILIDAISKDADIKECHFDKLSRMFTRCSRIEHLCLDANYTNEDVEIVEKSLNDVSIGFLKVNVTRSNGVFVCQASRFVKIIELSLELDKASDKLNQSGQVTATFHSDPLRNGRTLLSIFVKSNAGNP</sequence>
<dbReference type="Proteomes" id="UP000005239">
    <property type="component" value="Unassembled WGS sequence"/>
</dbReference>
<reference evidence="2" key="1">
    <citation type="journal article" date="2008" name="Nat. Genet.">
        <title>The Pristionchus pacificus genome provides a unique perspective on nematode lifestyle and parasitism.</title>
        <authorList>
            <person name="Dieterich C."/>
            <person name="Clifton S.W."/>
            <person name="Schuster L.N."/>
            <person name="Chinwalla A."/>
            <person name="Delehaunty K."/>
            <person name="Dinkelacker I."/>
            <person name="Fulton L."/>
            <person name="Fulton R."/>
            <person name="Godfrey J."/>
            <person name="Minx P."/>
            <person name="Mitreva M."/>
            <person name="Roeseler W."/>
            <person name="Tian H."/>
            <person name="Witte H."/>
            <person name="Yang S.P."/>
            <person name="Wilson R.K."/>
            <person name="Sommer R.J."/>
        </authorList>
    </citation>
    <scope>NUCLEOTIDE SEQUENCE [LARGE SCALE GENOMIC DNA]</scope>
    <source>
        <strain evidence="2">PS312</strain>
    </source>
</reference>
<proteinExistence type="predicted"/>
<protein>
    <submittedName>
        <fullName evidence="1">Uncharacterized protein</fullName>
    </submittedName>
</protein>
<organism evidence="1 2">
    <name type="scientific">Pristionchus pacificus</name>
    <name type="common">Parasitic nematode worm</name>
    <dbReference type="NCBI Taxonomy" id="54126"/>
    <lineage>
        <taxon>Eukaryota</taxon>
        <taxon>Metazoa</taxon>
        <taxon>Ecdysozoa</taxon>
        <taxon>Nematoda</taxon>
        <taxon>Chromadorea</taxon>
        <taxon>Rhabditida</taxon>
        <taxon>Rhabditina</taxon>
        <taxon>Diplogasteromorpha</taxon>
        <taxon>Diplogasteroidea</taxon>
        <taxon>Neodiplogasteridae</taxon>
        <taxon>Pristionchus</taxon>
    </lineage>
</organism>
<name>A0A2A6B8Y1_PRIPA</name>
<evidence type="ECO:0000313" key="1">
    <source>
        <dbReference type="EnsemblMetazoa" id="PPA35108.1"/>
    </source>
</evidence>
<evidence type="ECO:0000313" key="2">
    <source>
        <dbReference type="Proteomes" id="UP000005239"/>
    </source>
</evidence>
<dbReference type="AlphaFoldDB" id="A0A2A6B8Y1"/>
<keyword evidence="2" id="KW-1185">Reference proteome</keyword>
<accession>A0A8R1UP00</accession>
<reference evidence="1" key="2">
    <citation type="submission" date="2022-06" db="UniProtKB">
        <authorList>
            <consortium name="EnsemblMetazoa"/>
        </authorList>
    </citation>
    <scope>IDENTIFICATION</scope>
    <source>
        <strain evidence="1">PS312</strain>
    </source>
</reference>
<dbReference type="EnsemblMetazoa" id="PPA35108.1">
    <property type="protein sequence ID" value="PPA35108.1"/>
    <property type="gene ID" value="WBGene00273477"/>
</dbReference>